<feature type="non-terminal residue" evidence="7">
    <location>
        <position position="119"/>
    </location>
</feature>
<evidence type="ECO:0000256" key="2">
    <source>
        <dbReference type="ARBA" id="ARBA00011424"/>
    </source>
</evidence>
<dbReference type="EC" id="2.1.2.11" evidence="3"/>
<evidence type="ECO:0000313" key="7">
    <source>
        <dbReference type="EMBL" id="SMF97320.1"/>
    </source>
</evidence>
<dbReference type="GO" id="GO:0015940">
    <property type="term" value="P:pantothenate biosynthetic process"/>
    <property type="evidence" value="ECO:0007669"/>
    <property type="project" value="UniProtKB-KW"/>
</dbReference>
<dbReference type="Proteomes" id="UP000192923">
    <property type="component" value="Unassembled WGS sequence"/>
</dbReference>
<dbReference type="RefSeq" id="WP_254899451.1">
    <property type="nucleotide sequence ID" value="NZ_FXAM01000001.1"/>
</dbReference>
<organism evidence="7 8">
    <name type="scientific">Methylomagnum ishizawai</name>
    <dbReference type="NCBI Taxonomy" id="1760988"/>
    <lineage>
        <taxon>Bacteria</taxon>
        <taxon>Pseudomonadati</taxon>
        <taxon>Pseudomonadota</taxon>
        <taxon>Gammaproteobacteria</taxon>
        <taxon>Methylococcales</taxon>
        <taxon>Methylococcaceae</taxon>
        <taxon>Methylomagnum</taxon>
    </lineage>
</organism>
<dbReference type="PANTHER" id="PTHR20881:SF0">
    <property type="entry name" value="3-METHYL-2-OXOBUTANOATE HYDROXYMETHYLTRANSFERASE"/>
    <property type="match status" value="1"/>
</dbReference>
<dbReference type="GO" id="GO:0005737">
    <property type="term" value="C:cytoplasm"/>
    <property type="evidence" value="ECO:0007669"/>
    <property type="project" value="TreeGrafter"/>
</dbReference>
<dbReference type="GO" id="GO:0008168">
    <property type="term" value="F:methyltransferase activity"/>
    <property type="evidence" value="ECO:0007669"/>
    <property type="project" value="UniProtKB-KW"/>
</dbReference>
<dbReference type="GO" id="GO:0032259">
    <property type="term" value="P:methylation"/>
    <property type="evidence" value="ECO:0007669"/>
    <property type="project" value="UniProtKB-KW"/>
</dbReference>
<protein>
    <recommendedName>
        <fullName evidence="3">3-methyl-2-oxobutanoate hydroxymethyltransferase</fullName>
        <ecNumber evidence="3">2.1.2.11</ecNumber>
    </recommendedName>
</protein>
<accession>A0A1Y6D4H5</accession>
<dbReference type="EMBL" id="FXAM01000001">
    <property type="protein sequence ID" value="SMF97320.1"/>
    <property type="molecule type" value="Genomic_DNA"/>
</dbReference>
<proteinExistence type="inferred from homology"/>
<evidence type="ECO:0000313" key="8">
    <source>
        <dbReference type="Proteomes" id="UP000192923"/>
    </source>
</evidence>
<gene>
    <name evidence="7" type="ORF">SAMN02949497_4745</name>
</gene>
<dbReference type="SUPFAM" id="SSF51621">
    <property type="entry name" value="Phosphoenolpyruvate/pyruvate domain"/>
    <property type="match status" value="1"/>
</dbReference>
<dbReference type="GO" id="GO:0003864">
    <property type="term" value="F:3-methyl-2-oxobutanoate hydroxymethyltransferase activity"/>
    <property type="evidence" value="ECO:0007669"/>
    <property type="project" value="UniProtKB-EC"/>
</dbReference>
<keyword evidence="4" id="KW-0566">Pantothenate biosynthesis</keyword>
<dbReference type="InterPro" id="IPR015813">
    <property type="entry name" value="Pyrv/PenolPyrv_kinase-like_dom"/>
</dbReference>
<sequence length="119" mass="12490">MDAAGVDLILVGDSWGVVQGHSGTLPVTLDQMVYHAACAARGVRRAVLAADLPFMSYASIGRRWTARPGWCASGRADGEAGRRAQAPGSRPRLAGRIFRSAPISGCCPQSVHKLGGYLV</sequence>
<name>A0A1Y6D4H5_9GAMM</name>
<keyword evidence="5 7" id="KW-0808">Transferase</keyword>
<evidence type="ECO:0000256" key="5">
    <source>
        <dbReference type="ARBA" id="ARBA00022679"/>
    </source>
</evidence>
<dbReference type="AlphaFoldDB" id="A0A1Y6D4H5"/>
<comment type="similarity">
    <text evidence="1">Belongs to the PanB family.</text>
</comment>
<dbReference type="STRING" id="1760988.SAMN02949497_4745"/>
<dbReference type="GO" id="GO:0000287">
    <property type="term" value="F:magnesium ion binding"/>
    <property type="evidence" value="ECO:0007669"/>
    <property type="project" value="TreeGrafter"/>
</dbReference>
<dbReference type="PANTHER" id="PTHR20881">
    <property type="entry name" value="3-METHYL-2-OXOBUTANOATE HYDROXYMETHYLTRANSFERASE"/>
    <property type="match status" value="1"/>
</dbReference>
<comment type="subunit">
    <text evidence="2">Homodecamer; pentamer of dimers.</text>
</comment>
<dbReference type="InterPro" id="IPR003700">
    <property type="entry name" value="Pantoate_hydroxy_MeTrfase"/>
</dbReference>
<dbReference type="Gene3D" id="3.20.20.60">
    <property type="entry name" value="Phosphoenolpyruvate-binding domains"/>
    <property type="match status" value="1"/>
</dbReference>
<evidence type="ECO:0000256" key="3">
    <source>
        <dbReference type="ARBA" id="ARBA00012618"/>
    </source>
</evidence>
<reference evidence="7 8" key="1">
    <citation type="submission" date="2016-12" db="EMBL/GenBank/DDBJ databases">
        <authorList>
            <person name="Song W.-J."/>
            <person name="Kurnit D.M."/>
        </authorList>
    </citation>
    <scope>NUCLEOTIDE SEQUENCE [LARGE SCALE GENOMIC DNA]</scope>
    <source>
        <strain evidence="7 8">175</strain>
    </source>
</reference>
<evidence type="ECO:0000256" key="6">
    <source>
        <dbReference type="ARBA" id="ARBA00022723"/>
    </source>
</evidence>
<dbReference type="InterPro" id="IPR040442">
    <property type="entry name" value="Pyrv_kinase-like_dom_sf"/>
</dbReference>
<evidence type="ECO:0000256" key="1">
    <source>
        <dbReference type="ARBA" id="ARBA00008676"/>
    </source>
</evidence>
<keyword evidence="6" id="KW-0479">Metal-binding</keyword>
<evidence type="ECO:0000256" key="4">
    <source>
        <dbReference type="ARBA" id="ARBA00022655"/>
    </source>
</evidence>
<dbReference type="Pfam" id="PF02548">
    <property type="entry name" value="Pantoate_transf"/>
    <property type="match status" value="1"/>
</dbReference>
<keyword evidence="8" id="KW-1185">Reference proteome</keyword>
<keyword evidence="7" id="KW-0489">Methyltransferase</keyword>